<accession>A0A397IZJ4</accession>
<protein>
    <submittedName>
        <fullName evidence="1">Uncharacterized protein</fullName>
    </submittedName>
</protein>
<organism evidence="1 2">
    <name type="scientific">Diversispora epigaea</name>
    <dbReference type="NCBI Taxonomy" id="1348612"/>
    <lineage>
        <taxon>Eukaryota</taxon>
        <taxon>Fungi</taxon>
        <taxon>Fungi incertae sedis</taxon>
        <taxon>Mucoromycota</taxon>
        <taxon>Glomeromycotina</taxon>
        <taxon>Glomeromycetes</taxon>
        <taxon>Diversisporales</taxon>
        <taxon>Diversisporaceae</taxon>
        <taxon>Diversispora</taxon>
    </lineage>
</organism>
<dbReference type="AlphaFoldDB" id="A0A397IZJ4"/>
<reference evidence="1 2" key="1">
    <citation type="submission" date="2018-08" db="EMBL/GenBank/DDBJ databases">
        <title>Genome and evolution of the arbuscular mycorrhizal fungus Diversispora epigaea (formerly Glomus versiforme) and its bacterial endosymbionts.</title>
        <authorList>
            <person name="Sun X."/>
            <person name="Fei Z."/>
            <person name="Harrison M."/>
        </authorList>
    </citation>
    <scope>NUCLEOTIDE SEQUENCE [LARGE SCALE GENOMIC DNA]</scope>
    <source>
        <strain evidence="1 2">IT104</strain>
    </source>
</reference>
<dbReference type="EMBL" id="PQFF01000125">
    <property type="protein sequence ID" value="RHZ80517.1"/>
    <property type="molecule type" value="Genomic_DNA"/>
</dbReference>
<sequence>MKIPTLTSKKHKILTHNNINYYLFYHPILNCIKNILSISDISQNFTLRFENFKYKGEKAYSEQYTGNWWKNTEASLPDGSKLLSIILYSDVTTTDTLSKSSLHPIYILIGNISTKRHPLFAKKDIDLEVDNETYWFFPRISTIICDWPEAATFSLVYKLTNSNFPCHFCLISKTLLSNTDLSDITFRNNENMQEYFYNDARQNVTLLQKQDNSLVSKIDDRLSKIPRFQKFQMFINGLQSISRMTAKEYRILMKVMVFVVDNLYEENKNNVENFVENRKLSEKDTFEWAKLFVEIFKLHSSSNLKFPKFHSWIYHIFESIRQFGAINGYTTETYKSLHKDFVKIPYRMSNKKKCGRSNNENKNRSIIRAKNKFHDKPWFSNVAISMDSNESSDYQSDKGLCYGKILLMAKIEIKEESPLNLALVQWYDFKFQKNSYLYNCPLLKLVELYNLIPIETIDNIVHIIPRLCYGKILLMAKIEIKEESPLNLALVQWYDFKFQKNSYLYNCPLLKLVELYNLIPIETIDNIVHIIPRFDKDNEYFVNKYIS</sequence>
<proteinExistence type="predicted"/>
<dbReference type="Proteomes" id="UP000266861">
    <property type="component" value="Unassembled WGS sequence"/>
</dbReference>
<evidence type="ECO:0000313" key="2">
    <source>
        <dbReference type="Proteomes" id="UP000266861"/>
    </source>
</evidence>
<dbReference type="OrthoDB" id="2388998at2759"/>
<comment type="caution">
    <text evidence="1">The sequence shown here is derived from an EMBL/GenBank/DDBJ whole genome shotgun (WGS) entry which is preliminary data.</text>
</comment>
<evidence type="ECO:0000313" key="1">
    <source>
        <dbReference type="EMBL" id="RHZ80517.1"/>
    </source>
</evidence>
<gene>
    <name evidence="1" type="ORF">Glove_134g23</name>
</gene>
<dbReference type="InterPro" id="IPR041078">
    <property type="entry name" value="Plavaka"/>
</dbReference>
<dbReference type="Pfam" id="PF18759">
    <property type="entry name" value="Plavaka"/>
    <property type="match status" value="1"/>
</dbReference>
<name>A0A397IZJ4_9GLOM</name>
<keyword evidence="2" id="KW-1185">Reference proteome</keyword>